<gene>
    <name evidence="2" type="ORF">PVK06_010339</name>
</gene>
<protein>
    <submittedName>
        <fullName evidence="2">Uncharacterized protein</fullName>
    </submittedName>
</protein>
<reference evidence="2 3" key="1">
    <citation type="submission" date="2023-03" db="EMBL/GenBank/DDBJ databases">
        <title>WGS of Gossypium arboreum.</title>
        <authorList>
            <person name="Yu D."/>
        </authorList>
    </citation>
    <scope>NUCLEOTIDE SEQUENCE [LARGE SCALE GENOMIC DNA]</scope>
    <source>
        <tissue evidence="2">Leaf</tissue>
    </source>
</reference>
<evidence type="ECO:0000313" key="2">
    <source>
        <dbReference type="EMBL" id="KAK5834663.1"/>
    </source>
</evidence>
<evidence type="ECO:0000256" key="1">
    <source>
        <dbReference type="SAM" id="Phobius"/>
    </source>
</evidence>
<sequence>MSELNLEHNLISNRRDENGEVTAAAALAGRLTGICFGTGLIISELQNVEPHISPIGHTMKACRIIALWSRWWMWQMAWGIAALRVLMGIGLYLGFRGLVVLVKGEQKRDGSGDKEAGSLELGEELEYVRKRSKEGKDRGGED</sequence>
<feature type="transmembrane region" description="Helical" evidence="1">
    <location>
        <begin position="76"/>
        <end position="99"/>
    </location>
</feature>
<proteinExistence type="predicted"/>
<organism evidence="2 3">
    <name type="scientific">Gossypium arboreum</name>
    <name type="common">Tree cotton</name>
    <name type="synonym">Gossypium nanking</name>
    <dbReference type="NCBI Taxonomy" id="29729"/>
    <lineage>
        <taxon>Eukaryota</taxon>
        <taxon>Viridiplantae</taxon>
        <taxon>Streptophyta</taxon>
        <taxon>Embryophyta</taxon>
        <taxon>Tracheophyta</taxon>
        <taxon>Spermatophyta</taxon>
        <taxon>Magnoliopsida</taxon>
        <taxon>eudicotyledons</taxon>
        <taxon>Gunneridae</taxon>
        <taxon>Pentapetalae</taxon>
        <taxon>rosids</taxon>
        <taxon>malvids</taxon>
        <taxon>Malvales</taxon>
        <taxon>Malvaceae</taxon>
        <taxon>Malvoideae</taxon>
        <taxon>Gossypium</taxon>
    </lineage>
</organism>
<keyword evidence="1" id="KW-0472">Membrane</keyword>
<keyword evidence="3" id="KW-1185">Reference proteome</keyword>
<keyword evidence="1" id="KW-1133">Transmembrane helix</keyword>
<feature type="transmembrane region" description="Helical" evidence="1">
    <location>
        <begin position="21"/>
        <end position="42"/>
    </location>
</feature>
<name>A0ABR0Q6N5_GOSAR</name>
<dbReference type="Proteomes" id="UP001358586">
    <property type="component" value="Chromosome 4"/>
</dbReference>
<accession>A0ABR0Q6N5</accession>
<evidence type="ECO:0000313" key="3">
    <source>
        <dbReference type="Proteomes" id="UP001358586"/>
    </source>
</evidence>
<dbReference type="EMBL" id="JARKNE010000004">
    <property type="protein sequence ID" value="KAK5834663.1"/>
    <property type="molecule type" value="Genomic_DNA"/>
</dbReference>
<keyword evidence="1" id="KW-0812">Transmembrane</keyword>
<comment type="caution">
    <text evidence="2">The sequence shown here is derived from an EMBL/GenBank/DDBJ whole genome shotgun (WGS) entry which is preliminary data.</text>
</comment>